<dbReference type="InterPro" id="IPR050979">
    <property type="entry name" value="LD-transpeptidase"/>
</dbReference>
<dbReference type="UniPathway" id="UPA00219"/>
<dbReference type="NCBIfam" id="NF004785">
    <property type="entry name" value="PRK06132.1-2"/>
    <property type="match status" value="1"/>
</dbReference>
<evidence type="ECO:0000256" key="1">
    <source>
        <dbReference type="ARBA" id="ARBA00004752"/>
    </source>
</evidence>
<feature type="domain" description="L,D-TPase catalytic" evidence="9">
    <location>
        <begin position="52"/>
        <end position="161"/>
    </location>
</feature>
<feature type="signal peptide" evidence="8">
    <location>
        <begin position="1"/>
        <end position="22"/>
    </location>
</feature>
<evidence type="ECO:0000256" key="2">
    <source>
        <dbReference type="ARBA" id="ARBA00005992"/>
    </source>
</evidence>
<dbReference type="SUPFAM" id="SSF141523">
    <property type="entry name" value="L,D-transpeptidase catalytic domain-like"/>
    <property type="match status" value="1"/>
</dbReference>
<dbReference type="GO" id="GO:0016740">
    <property type="term" value="F:transferase activity"/>
    <property type="evidence" value="ECO:0007669"/>
    <property type="project" value="UniProtKB-KW"/>
</dbReference>
<dbReference type="PANTHER" id="PTHR30582:SF2">
    <property type="entry name" value="L,D-TRANSPEPTIDASE YCIB-RELATED"/>
    <property type="match status" value="1"/>
</dbReference>
<keyword evidence="10" id="KW-0449">Lipoprotein</keyword>
<feature type="chain" id="PRO_5031028865" evidence="8">
    <location>
        <begin position="23"/>
        <end position="198"/>
    </location>
</feature>
<dbReference type="GO" id="GO:0071972">
    <property type="term" value="F:peptidoglycan L,D-transpeptidase activity"/>
    <property type="evidence" value="ECO:0007669"/>
    <property type="project" value="TreeGrafter"/>
</dbReference>
<dbReference type="InterPro" id="IPR005490">
    <property type="entry name" value="LD_TPept_cat_dom"/>
</dbReference>
<evidence type="ECO:0000256" key="4">
    <source>
        <dbReference type="ARBA" id="ARBA00022960"/>
    </source>
</evidence>
<keyword evidence="4 7" id="KW-0133">Cell shape</keyword>
<proteinExistence type="inferred from homology"/>
<evidence type="ECO:0000256" key="6">
    <source>
        <dbReference type="ARBA" id="ARBA00023316"/>
    </source>
</evidence>
<sequence>MRGFVITGALLLGVWTTGPAQAASEGALSAEAAATLTPNAYVWRDDANTGNVRIVVSIADQRAYVYRDSTLIAVSSVSTGKEGKDTPVGVYPILQKNKDHKSNLYNAAPMPYMQRLTWDGIAIHAGKNPGFPASHGCIRVPTAFAQRLFDITAVGTTVEVTDLPVADTAPDDSLVPPDVMAQAEAAKASNTQMASLNR</sequence>
<evidence type="ECO:0000313" key="10">
    <source>
        <dbReference type="EMBL" id="MBB5715261.1"/>
    </source>
</evidence>
<evidence type="ECO:0000313" key="11">
    <source>
        <dbReference type="Proteomes" id="UP000546200"/>
    </source>
</evidence>
<dbReference type="EMBL" id="JACIJK010000006">
    <property type="protein sequence ID" value="MBB5715261.1"/>
    <property type="molecule type" value="Genomic_DNA"/>
</dbReference>
<keyword evidence="3" id="KW-0808">Transferase</keyword>
<dbReference type="GO" id="GO:0005576">
    <property type="term" value="C:extracellular region"/>
    <property type="evidence" value="ECO:0007669"/>
    <property type="project" value="TreeGrafter"/>
</dbReference>
<dbReference type="Pfam" id="PF03734">
    <property type="entry name" value="YkuD"/>
    <property type="match status" value="1"/>
</dbReference>
<dbReference type="Proteomes" id="UP000546200">
    <property type="component" value="Unassembled WGS sequence"/>
</dbReference>
<gene>
    <name evidence="10" type="ORF">FHS94_002107</name>
</gene>
<feature type="active site" description="Nucleophile" evidence="7">
    <location>
        <position position="137"/>
    </location>
</feature>
<evidence type="ECO:0000256" key="8">
    <source>
        <dbReference type="SAM" id="SignalP"/>
    </source>
</evidence>
<reference evidence="10 11" key="1">
    <citation type="submission" date="2020-08" db="EMBL/GenBank/DDBJ databases">
        <title>Genomic Encyclopedia of Type Strains, Phase IV (KMG-IV): sequencing the most valuable type-strain genomes for metagenomic binning, comparative biology and taxonomic classification.</title>
        <authorList>
            <person name="Goeker M."/>
        </authorList>
    </citation>
    <scope>NUCLEOTIDE SEQUENCE [LARGE SCALE GENOMIC DNA]</scope>
    <source>
        <strain evidence="10 11">DSM 100044</strain>
    </source>
</reference>
<name>A0A7W9BDR6_9SPHN</name>
<keyword evidence="8" id="KW-0732">Signal</keyword>
<dbReference type="CDD" id="cd16913">
    <property type="entry name" value="YkuD_like"/>
    <property type="match status" value="1"/>
</dbReference>
<evidence type="ECO:0000256" key="5">
    <source>
        <dbReference type="ARBA" id="ARBA00022984"/>
    </source>
</evidence>
<dbReference type="PROSITE" id="PS52029">
    <property type="entry name" value="LD_TPASE"/>
    <property type="match status" value="1"/>
</dbReference>
<comment type="pathway">
    <text evidence="1 7">Cell wall biogenesis; peptidoglycan biosynthesis.</text>
</comment>
<dbReference type="GO" id="GO:0071555">
    <property type="term" value="P:cell wall organization"/>
    <property type="evidence" value="ECO:0007669"/>
    <property type="project" value="UniProtKB-UniRule"/>
</dbReference>
<accession>A0A7W9BDR6</accession>
<keyword evidence="11" id="KW-1185">Reference proteome</keyword>
<keyword evidence="6 7" id="KW-0961">Cell wall biogenesis/degradation</keyword>
<dbReference type="InterPro" id="IPR038063">
    <property type="entry name" value="Transpep_catalytic_dom"/>
</dbReference>
<evidence type="ECO:0000256" key="7">
    <source>
        <dbReference type="PROSITE-ProRule" id="PRU01373"/>
    </source>
</evidence>
<dbReference type="GO" id="GO:0018104">
    <property type="term" value="P:peptidoglycan-protein cross-linking"/>
    <property type="evidence" value="ECO:0007669"/>
    <property type="project" value="TreeGrafter"/>
</dbReference>
<organism evidence="10 11">
    <name type="scientific">Sphingomonas aerophila</name>
    <dbReference type="NCBI Taxonomy" id="1344948"/>
    <lineage>
        <taxon>Bacteria</taxon>
        <taxon>Pseudomonadati</taxon>
        <taxon>Pseudomonadota</taxon>
        <taxon>Alphaproteobacteria</taxon>
        <taxon>Sphingomonadales</taxon>
        <taxon>Sphingomonadaceae</taxon>
        <taxon>Sphingomonas</taxon>
    </lineage>
</organism>
<dbReference type="PANTHER" id="PTHR30582">
    <property type="entry name" value="L,D-TRANSPEPTIDASE"/>
    <property type="match status" value="1"/>
</dbReference>
<dbReference type="AlphaFoldDB" id="A0A7W9BDR6"/>
<evidence type="ECO:0000256" key="3">
    <source>
        <dbReference type="ARBA" id="ARBA00022679"/>
    </source>
</evidence>
<evidence type="ECO:0000259" key="9">
    <source>
        <dbReference type="PROSITE" id="PS52029"/>
    </source>
</evidence>
<keyword evidence="5 7" id="KW-0573">Peptidoglycan synthesis</keyword>
<dbReference type="Gene3D" id="2.40.440.10">
    <property type="entry name" value="L,D-transpeptidase catalytic domain-like"/>
    <property type="match status" value="1"/>
</dbReference>
<comment type="similarity">
    <text evidence="2">Belongs to the YkuD family.</text>
</comment>
<feature type="active site" description="Proton donor/acceptor" evidence="7">
    <location>
        <position position="124"/>
    </location>
</feature>
<dbReference type="RefSeq" id="WP_184057433.1">
    <property type="nucleotide sequence ID" value="NZ_JACIJK010000006.1"/>
</dbReference>
<comment type="caution">
    <text evidence="10">The sequence shown here is derived from an EMBL/GenBank/DDBJ whole genome shotgun (WGS) entry which is preliminary data.</text>
</comment>
<dbReference type="GO" id="GO:0008360">
    <property type="term" value="P:regulation of cell shape"/>
    <property type="evidence" value="ECO:0007669"/>
    <property type="project" value="UniProtKB-UniRule"/>
</dbReference>
<protein>
    <submittedName>
        <fullName evidence="10">Lipoprotein-anchoring transpeptidase ErfK/SrfK</fullName>
    </submittedName>
</protein>